<evidence type="ECO:0000256" key="1">
    <source>
        <dbReference type="SAM" id="MobiDB-lite"/>
    </source>
</evidence>
<gene>
    <name evidence="3" type="ORF">C7B82_09685</name>
</gene>
<organism evidence="3 4">
    <name type="scientific">Stenomitos frigidus ULC18</name>
    <dbReference type="NCBI Taxonomy" id="2107698"/>
    <lineage>
        <taxon>Bacteria</taxon>
        <taxon>Bacillati</taxon>
        <taxon>Cyanobacteriota</taxon>
        <taxon>Cyanophyceae</taxon>
        <taxon>Leptolyngbyales</taxon>
        <taxon>Leptolyngbyaceae</taxon>
        <taxon>Stenomitos</taxon>
    </lineage>
</organism>
<reference evidence="3 4" key="2">
    <citation type="submission" date="2018-03" db="EMBL/GenBank/DDBJ databases">
        <title>The ancient ancestry and fast evolution of plastids.</title>
        <authorList>
            <person name="Moore K.R."/>
            <person name="Magnabosco C."/>
            <person name="Momper L."/>
            <person name="Gold D.A."/>
            <person name="Bosak T."/>
            <person name="Fournier G.P."/>
        </authorList>
    </citation>
    <scope>NUCLEOTIDE SEQUENCE [LARGE SCALE GENOMIC DNA]</scope>
    <source>
        <strain evidence="3 4">ULC18</strain>
    </source>
</reference>
<dbReference type="GO" id="GO:0004197">
    <property type="term" value="F:cysteine-type endopeptidase activity"/>
    <property type="evidence" value="ECO:0007669"/>
    <property type="project" value="InterPro"/>
</dbReference>
<comment type="caution">
    <text evidence="3">The sequence shown here is derived from an EMBL/GenBank/DDBJ whole genome shotgun (WGS) entry which is preliminary data.</text>
</comment>
<feature type="compositionally biased region" description="Low complexity" evidence="1">
    <location>
        <begin position="636"/>
        <end position="651"/>
    </location>
</feature>
<proteinExistence type="predicted"/>
<dbReference type="EMBL" id="PVWK01000056">
    <property type="protein sequence ID" value="PSB30034.1"/>
    <property type="molecule type" value="Genomic_DNA"/>
</dbReference>
<dbReference type="Proteomes" id="UP000239576">
    <property type="component" value="Unassembled WGS sequence"/>
</dbReference>
<dbReference type="PANTHER" id="PTHR48104">
    <property type="entry name" value="METACASPASE-4"/>
    <property type="match status" value="1"/>
</dbReference>
<sequence length="764" mass="82185">MKRRDFLQRSGLTLALWGADDLLLSPSAQQYQQVLAAPTQRRLALLIGINQYHQAPLSGCVTDVALQRELLIHRFGFQASDILTLTDQQATREAIVTAFVEHLIEQARSGDVVVFHFSGYGGRVALGATPETVQNSLVAVDDPVMQGEVPIVQDLLADTLLLLLRSLPTDRVTTILDASYTPSEQPLQGNLRLRSRPGFSSVRPSEAELVLQESLLSQTNFDRARLAAQRRSGQMPGVVLSAVGIDQLATEAKWSGFSAGLFTYALTQQLWQATPATALRISLRRATEQVEQLANQVQQPQLSGQKSQERPLTPYHVTPVPLWGADGVVVGLEDGGAAQVWLGGLAAAVLEQYEANSVLRLVDDPATPDRPSTLPIQLQILSRDGLMAKAKLYSATGAVPALQVGQFVREQVRVLPRNVGLTIALDSSLARIERVDAISAISAVPRVSAAIAGKHAADYLFSKTQDVQPTQIAALPTTSLPDILTNKATSQGSYALFSPGRSTIPHTAGEGGEAVKVAVKRLVPKLQALLATKLLNLTVNDGSSQLAVRATLIVLSPQERSLLLRETPAIAKRVPIPKTLPLLLSPETAALISLPIGSHIQYQLDNQSDVALYFLVLHLDSNGDLIALRSPLLRPTSSASAPLLPDSPSASDRTRNTIEPRETLTLPQVSASFQWLVTGATGLATTYLLCSRAPFTQTMTLLGARSSDAPSLQTLSKPLEVAQAILQDLHQASARVAQSPGNLADSFVLDMNAWASLRFVYQIV</sequence>
<evidence type="ECO:0000259" key="2">
    <source>
        <dbReference type="Pfam" id="PF00656"/>
    </source>
</evidence>
<dbReference type="Pfam" id="PF00656">
    <property type="entry name" value="Peptidase_C14"/>
    <property type="match status" value="1"/>
</dbReference>
<dbReference type="InterPro" id="IPR011600">
    <property type="entry name" value="Pept_C14_caspase"/>
</dbReference>
<name>A0A2T1EBE7_9CYAN</name>
<reference evidence="4" key="1">
    <citation type="submission" date="2018-02" db="EMBL/GenBank/DDBJ databases">
        <authorList>
            <person name="Moore K."/>
            <person name="Momper L."/>
        </authorList>
    </citation>
    <scope>NUCLEOTIDE SEQUENCE [LARGE SCALE GENOMIC DNA]</scope>
    <source>
        <strain evidence="4">ULC18</strain>
    </source>
</reference>
<keyword evidence="4" id="KW-1185">Reference proteome</keyword>
<dbReference type="SUPFAM" id="SSF52129">
    <property type="entry name" value="Caspase-like"/>
    <property type="match status" value="1"/>
</dbReference>
<dbReference type="RefSeq" id="WP_106256099.1">
    <property type="nucleotide sequence ID" value="NZ_CAWNSW010000006.1"/>
</dbReference>
<dbReference type="InterPro" id="IPR050452">
    <property type="entry name" value="Metacaspase"/>
</dbReference>
<protein>
    <submittedName>
        <fullName evidence="3">Peptidase C14</fullName>
    </submittedName>
</protein>
<dbReference type="InterPro" id="IPR029030">
    <property type="entry name" value="Caspase-like_dom_sf"/>
</dbReference>
<feature type="domain" description="Peptidase C14 caspase" evidence="2">
    <location>
        <begin position="41"/>
        <end position="304"/>
    </location>
</feature>
<dbReference type="InterPro" id="IPR011189">
    <property type="entry name" value="UCP_caspase_lke"/>
</dbReference>
<dbReference type="GO" id="GO:0005737">
    <property type="term" value="C:cytoplasm"/>
    <property type="evidence" value="ECO:0007669"/>
    <property type="project" value="TreeGrafter"/>
</dbReference>
<dbReference type="PANTHER" id="PTHR48104:SF30">
    <property type="entry name" value="METACASPASE-1"/>
    <property type="match status" value="1"/>
</dbReference>
<accession>A0A2T1EBE7</accession>
<dbReference type="AlphaFoldDB" id="A0A2T1EBE7"/>
<evidence type="ECO:0000313" key="4">
    <source>
        <dbReference type="Proteomes" id="UP000239576"/>
    </source>
</evidence>
<dbReference type="PIRSF" id="PIRSF007398">
    <property type="entry name" value="Sll0148_caspase"/>
    <property type="match status" value="1"/>
</dbReference>
<feature type="region of interest" description="Disordered" evidence="1">
    <location>
        <begin position="636"/>
        <end position="655"/>
    </location>
</feature>
<dbReference type="Gene3D" id="3.40.50.1460">
    <property type="match status" value="1"/>
</dbReference>
<dbReference type="OrthoDB" id="505527at2"/>
<dbReference type="GO" id="GO:0006508">
    <property type="term" value="P:proteolysis"/>
    <property type="evidence" value="ECO:0007669"/>
    <property type="project" value="InterPro"/>
</dbReference>
<evidence type="ECO:0000313" key="3">
    <source>
        <dbReference type="EMBL" id="PSB30034.1"/>
    </source>
</evidence>